<keyword evidence="1" id="KW-0732">Signal</keyword>
<comment type="caution">
    <text evidence="2">The sequence shown here is derived from an EMBL/GenBank/DDBJ whole genome shotgun (WGS) entry which is preliminary data.</text>
</comment>
<protein>
    <recommendedName>
        <fullName evidence="4">Lipoprotein</fullName>
    </recommendedName>
</protein>
<sequence length="144" mass="16079">MKTLSLLLLTLFLGKSCQSQINTADVETAKLEYTANSRGLYNSTIIENKTVAVTSTRDGKPVSNSLTDAQWSTLIKEFQKVDLEEIPNLKAPTEKRFYDGAAMANLKITYKGKTYESQTFDNGYPPEKIKNLVNTILSFSKKAE</sequence>
<evidence type="ECO:0000256" key="1">
    <source>
        <dbReference type="SAM" id="SignalP"/>
    </source>
</evidence>
<evidence type="ECO:0000313" key="3">
    <source>
        <dbReference type="Proteomes" id="UP000812031"/>
    </source>
</evidence>
<dbReference type="RefSeq" id="WP_219315513.1">
    <property type="nucleotide sequence ID" value="NZ_JAHWYN010000001.1"/>
</dbReference>
<dbReference type="Proteomes" id="UP000812031">
    <property type="component" value="Unassembled WGS sequence"/>
</dbReference>
<name>A0ABS6XQK8_9FLAO</name>
<feature type="signal peptide" evidence="1">
    <location>
        <begin position="1"/>
        <end position="21"/>
    </location>
</feature>
<feature type="chain" id="PRO_5046268445" description="Lipoprotein" evidence="1">
    <location>
        <begin position="22"/>
        <end position="144"/>
    </location>
</feature>
<proteinExistence type="predicted"/>
<organism evidence="2 3">
    <name type="scientific">Flavobacterium taihuense</name>
    <dbReference type="NCBI Taxonomy" id="2857508"/>
    <lineage>
        <taxon>Bacteria</taxon>
        <taxon>Pseudomonadati</taxon>
        <taxon>Bacteroidota</taxon>
        <taxon>Flavobacteriia</taxon>
        <taxon>Flavobacteriales</taxon>
        <taxon>Flavobacteriaceae</taxon>
        <taxon>Flavobacterium</taxon>
    </lineage>
</organism>
<keyword evidence="3" id="KW-1185">Reference proteome</keyword>
<reference evidence="2 3" key="1">
    <citation type="submission" date="2021-07" db="EMBL/GenBank/DDBJ databases">
        <title>Flavobacterium sp. nov. isolated from sediment on the Taihu Lake.</title>
        <authorList>
            <person name="Qu J.-H."/>
        </authorList>
    </citation>
    <scope>NUCLEOTIDE SEQUENCE [LARGE SCALE GENOMIC DNA]</scope>
    <source>
        <strain evidence="2 3">NAS39</strain>
    </source>
</reference>
<accession>A0ABS6XQK8</accession>
<dbReference type="EMBL" id="JAHWYN010000001">
    <property type="protein sequence ID" value="MBW4358970.1"/>
    <property type="molecule type" value="Genomic_DNA"/>
</dbReference>
<evidence type="ECO:0008006" key="4">
    <source>
        <dbReference type="Google" id="ProtNLM"/>
    </source>
</evidence>
<gene>
    <name evidence="2" type="ORF">KZH69_00580</name>
</gene>
<evidence type="ECO:0000313" key="2">
    <source>
        <dbReference type="EMBL" id="MBW4358970.1"/>
    </source>
</evidence>